<protein>
    <submittedName>
        <fullName evidence="1">12527_t:CDS:1</fullName>
    </submittedName>
</protein>
<keyword evidence="2" id="KW-1185">Reference proteome</keyword>
<dbReference type="Proteomes" id="UP000789702">
    <property type="component" value="Unassembled WGS sequence"/>
</dbReference>
<organism evidence="1 2">
    <name type="scientific">Dentiscutata heterogama</name>
    <dbReference type="NCBI Taxonomy" id="1316150"/>
    <lineage>
        <taxon>Eukaryota</taxon>
        <taxon>Fungi</taxon>
        <taxon>Fungi incertae sedis</taxon>
        <taxon>Mucoromycota</taxon>
        <taxon>Glomeromycotina</taxon>
        <taxon>Glomeromycetes</taxon>
        <taxon>Diversisporales</taxon>
        <taxon>Gigasporaceae</taxon>
        <taxon>Dentiscutata</taxon>
    </lineage>
</organism>
<comment type="caution">
    <text evidence="1">The sequence shown here is derived from an EMBL/GenBank/DDBJ whole genome shotgun (WGS) entry which is preliminary data.</text>
</comment>
<sequence length="308" mass="35603">METVTVNTKQNDNDNDNDNNQDRALVLWKYNNPFSNYKQDPERIFVFNGFTLKISQKLSDPIDITQNTGNIVWDGAYILSKYIADHLNLDHLADTSRRRKIRFIELGSGCGLVGLVAWLTGGYVVCTGTPQDIEHTKFNIKQNVEHAMNQQQNQFEYNKKGEDDLVEIVESKSRNVHTQKMSQNLDLLNKDNIQVHILDWTSLPTTEDTTNPLHKSNMPSFDIILASEILYLPDLHKDLVKTIRIYKQRGLGEEQFFKIAQVFGKLRVEWVDISWIEQPSIESHMNQFSSITSPTYSAYKMFWLIPDS</sequence>
<name>A0ACA9K4I0_9GLOM</name>
<reference evidence="1" key="1">
    <citation type="submission" date="2021-06" db="EMBL/GenBank/DDBJ databases">
        <authorList>
            <person name="Kallberg Y."/>
            <person name="Tangrot J."/>
            <person name="Rosling A."/>
        </authorList>
    </citation>
    <scope>NUCLEOTIDE SEQUENCE</scope>
    <source>
        <strain evidence="1">IL203A</strain>
    </source>
</reference>
<evidence type="ECO:0000313" key="1">
    <source>
        <dbReference type="EMBL" id="CAG8450624.1"/>
    </source>
</evidence>
<evidence type="ECO:0000313" key="2">
    <source>
        <dbReference type="Proteomes" id="UP000789702"/>
    </source>
</evidence>
<gene>
    <name evidence="1" type="ORF">DHETER_LOCUS814</name>
</gene>
<proteinExistence type="predicted"/>
<accession>A0ACA9K4I0</accession>
<dbReference type="EMBL" id="CAJVPU010000451">
    <property type="protein sequence ID" value="CAG8450624.1"/>
    <property type="molecule type" value="Genomic_DNA"/>
</dbReference>